<evidence type="ECO:0000256" key="1">
    <source>
        <dbReference type="ARBA" id="ARBA00022679"/>
    </source>
</evidence>
<dbReference type="SUPFAM" id="SSF55874">
    <property type="entry name" value="ATPase domain of HSP90 chaperone/DNA topoisomerase II/histidine kinase"/>
    <property type="match status" value="1"/>
</dbReference>
<name>A0ABX1V866_9PLAN</name>
<evidence type="ECO:0000256" key="4">
    <source>
        <dbReference type="PROSITE-ProRule" id="PRU00169"/>
    </source>
</evidence>
<keyword evidence="2" id="KW-0418">Kinase</keyword>
<dbReference type="NCBIfam" id="TIGR00229">
    <property type="entry name" value="sensory_box"/>
    <property type="match status" value="1"/>
</dbReference>
<keyword evidence="4" id="KW-0597">Phosphoprotein</keyword>
<feature type="domain" description="PAS" evidence="8">
    <location>
        <begin position="286"/>
        <end position="359"/>
    </location>
</feature>
<evidence type="ECO:0000259" key="7">
    <source>
        <dbReference type="PROSITE" id="PS50110"/>
    </source>
</evidence>
<dbReference type="InterPro" id="IPR003594">
    <property type="entry name" value="HATPase_dom"/>
</dbReference>
<dbReference type="EMBL" id="WTPX01000006">
    <property type="protein sequence ID" value="NNJ24344.1"/>
    <property type="molecule type" value="Genomic_DNA"/>
</dbReference>
<feature type="domain" description="PAC" evidence="9">
    <location>
        <begin position="230"/>
        <end position="285"/>
    </location>
</feature>
<evidence type="ECO:0000259" key="8">
    <source>
        <dbReference type="PROSITE" id="PS50112"/>
    </source>
</evidence>
<reference evidence="10 11" key="1">
    <citation type="journal article" date="2020" name="Syst. Appl. Microbiol.">
        <title>Alienimonas chondri sp. nov., a novel planctomycete isolated from the biofilm of the red alga Chondrus crispus.</title>
        <authorList>
            <person name="Vitorino I."/>
            <person name="Albuquerque L."/>
            <person name="Wiegand S."/>
            <person name="Kallscheuer N."/>
            <person name="da Costa M.S."/>
            <person name="Lobo-da-Cunha A."/>
            <person name="Jogler C."/>
            <person name="Lage O.M."/>
        </authorList>
    </citation>
    <scope>NUCLEOTIDE SEQUENCE [LARGE SCALE GENOMIC DNA]</scope>
    <source>
        <strain evidence="10 11">LzC2</strain>
    </source>
</reference>
<dbReference type="Pfam" id="PF02518">
    <property type="entry name" value="HATPase_c"/>
    <property type="match status" value="1"/>
</dbReference>
<dbReference type="Pfam" id="PF08447">
    <property type="entry name" value="PAS_3"/>
    <property type="match status" value="1"/>
</dbReference>
<dbReference type="SUPFAM" id="SSF55785">
    <property type="entry name" value="PYP-like sensor domain (PAS domain)"/>
    <property type="match status" value="2"/>
</dbReference>
<sequence length="659" mass="73204">MPSPIQKTSKAPPNRLDRVALLSGDVNSRREIRDLLLDAVQANCHVIELPDAAKLAGAVAGVDAVILDASSSEVRPLEELAKLEGESGLPEVPVIVLTDSADRDAATDVLRAGAMDCVSKDWLSPAALRHVLRSAVERFQLMRELSAERARLRLAARAARFGTYEIDFERKIIRPSRELRTIWGVEEHGPAAYPLQFLAGGPPDAVHAEDRRRTAESLGASADPSGSGTYGDEYRIVRPDGRERWLLVRGRVTFRGRDAGREAHRGYGVVLDVTEARRSERKVRRSERFLRRVLNELPSFTCVCEVNGTVLEVNRSALQAGGVDAEEVLGRDLADAPGWADDEAKHLVRDCLRRAADGEWNRLRTAYRSGDGRLRVIDFQAAPMRNERNEITHLVTSGVDVTDQTRAEEAVVQAKEELERRVERRTVELRRRADQLAHLTSELTIAEQRERRRLADVLHEHLQQLLFAARLQVSQVARKFEGRSSDRLQESARTIEEAIELCRTLAVDLSPPVLHQFGLAAGLEWLVPRERERYGLEVRLEVAPDARSGEREDTRTLLFQAASELLFNVVKHSGVREAEMTLNRTSADGFVLTVSDRGKGFDPNSIFDNRADEPLGTGLLAIRERLTQLGGTFEIASHPDGGSTFRLVGPSAEMDAASS</sequence>
<keyword evidence="1" id="KW-0808">Transferase</keyword>
<dbReference type="InterPro" id="IPR000700">
    <property type="entry name" value="PAS-assoc_C"/>
</dbReference>
<evidence type="ECO:0008006" key="12">
    <source>
        <dbReference type="Google" id="ProtNLM"/>
    </source>
</evidence>
<accession>A0ABX1V866</accession>
<feature type="region of interest" description="Disordered" evidence="5">
    <location>
        <begin position="204"/>
        <end position="233"/>
    </location>
</feature>
<dbReference type="PROSITE" id="PS50110">
    <property type="entry name" value="RESPONSE_REGULATORY"/>
    <property type="match status" value="1"/>
</dbReference>
<dbReference type="InterPro" id="IPR000014">
    <property type="entry name" value="PAS"/>
</dbReference>
<evidence type="ECO:0000256" key="2">
    <source>
        <dbReference type="ARBA" id="ARBA00022777"/>
    </source>
</evidence>
<dbReference type="InterPro" id="IPR035965">
    <property type="entry name" value="PAS-like_dom_sf"/>
</dbReference>
<feature type="compositionally biased region" description="Basic and acidic residues" evidence="5">
    <location>
        <begin position="206"/>
        <end position="215"/>
    </location>
</feature>
<dbReference type="InterPro" id="IPR050482">
    <property type="entry name" value="Sensor_HK_TwoCompSys"/>
</dbReference>
<keyword evidence="3" id="KW-0902">Two-component regulatory system</keyword>
<dbReference type="Gene3D" id="3.30.565.10">
    <property type="entry name" value="Histidine kinase-like ATPase, C-terminal domain"/>
    <property type="match status" value="1"/>
</dbReference>
<feature type="domain" description="Response regulatory" evidence="7">
    <location>
        <begin position="18"/>
        <end position="135"/>
    </location>
</feature>
<dbReference type="CDD" id="cd16917">
    <property type="entry name" value="HATPase_UhpB-NarQ-NarX-like"/>
    <property type="match status" value="1"/>
</dbReference>
<organism evidence="10 11">
    <name type="scientific">Alienimonas chondri</name>
    <dbReference type="NCBI Taxonomy" id="2681879"/>
    <lineage>
        <taxon>Bacteria</taxon>
        <taxon>Pseudomonadati</taxon>
        <taxon>Planctomycetota</taxon>
        <taxon>Planctomycetia</taxon>
        <taxon>Planctomycetales</taxon>
        <taxon>Planctomycetaceae</taxon>
        <taxon>Alienimonas</taxon>
    </lineage>
</organism>
<feature type="modified residue" description="4-aspartylphosphate" evidence="4">
    <location>
        <position position="68"/>
    </location>
</feature>
<dbReference type="SMART" id="SM00387">
    <property type="entry name" value="HATPase_c"/>
    <property type="match status" value="1"/>
</dbReference>
<dbReference type="SMART" id="SM00086">
    <property type="entry name" value="PAC"/>
    <property type="match status" value="2"/>
</dbReference>
<evidence type="ECO:0000313" key="10">
    <source>
        <dbReference type="EMBL" id="NNJ24344.1"/>
    </source>
</evidence>
<dbReference type="InterPro" id="IPR013655">
    <property type="entry name" value="PAS_fold_3"/>
</dbReference>
<protein>
    <recommendedName>
        <fullName evidence="12">PAS domain S-box protein</fullName>
    </recommendedName>
</protein>
<dbReference type="Gene3D" id="3.30.450.20">
    <property type="entry name" value="PAS domain"/>
    <property type="match status" value="2"/>
</dbReference>
<dbReference type="Proteomes" id="UP000609651">
    <property type="component" value="Unassembled WGS sequence"/>
</dbReference>
<proteinExistence type="predicted"/>
<feature type="domain" description="PAC" evidence="9">
    <location>
        <begin position="361"/>
        <end position="413"/>
    </location>
</feature>
<evidence type="ECO:0000256" key="3">
    <source>
        <dbReference type="ARBA" id="ARBA00023012"/>
    </source>
</evidence>
<evidence type="ECO:0000259" key="6">
    <source>
        <dbReference type="PROSITE" id="PS50109"/>
    </source>
</evidence>
<dbReference type="Gene3D" id="3.40.50.2300">
    <property type="match status" value="1"/>
</dbReference>
<dbReference type="Gene3D" id="2.10.70.100">
    <property type="match status" value="1"/>
</dbReference>
<dbReference type="InterPro" id="IPR005467">
    <property type="entry name" value="His_kinase_dom"/>
</dbReference>
<keyword evidence="11" id="KW-1185">Reference proteome</keyword>
<dbReference type="SMART" id="SM00091">
    <property type="entry name" value="PAS"/>
    <property type="match status" value="1"/>
</dbReference>
<dbReference type="PROSITE" id="PS50109">
    <property type="entry name" value="HIS_KIN"/>
    <property type="match status" value="1"/>
</dbReference>
<dbReference type="Pfam" id="PF08448">
    <property type="entry name" value="PAS_4"/>
    <property type="match status" value="1"/>
</dbReference>
<evidence type="ECO:0000259" key="9">
    <source>
        <dbReference type="PROSITE" id="PS50113"/>
    </source>
</evidence>
<evidence type="ECO:0000313" key="11">
    <source>
        <dbReference type="Proteomes" id="UP000609651"/>
    </source>
</evidence>
<feature type="domain" description="Histidine kinase" evidence="6">
    <location>
        <begin position="558"/>
        <end position="653"/>
    </location>
</feature>
<dbReference type="InterPro" id="IPR001789">
    <property type="entry name" value="Sig_transdc_resp-reg_receiver"/>
</dbReference>
<dbReference type="PROSITE" id="PS50112">
    <property type="entry name" value="PAS"/>
    <property type="match status" value="1"/>
</dbReference>
<comment type="caution">
    <text evidence="10">The sequence shown here is derived from an EMBL/GenBank/DDBJ whole genome shotgun (WGS) entry which is preliminary data.</text>
</comment>
<gene>
    <name evidence="10" type="ORF">LzC2_04000</name>
</gene>
<dbReference type="InterPro" id="IPR013656">
    <property type="entry name" value="PAS_4"/>
</dbReference>
<evidence type="ECO:0000256" key="5">
    <source>
        <dbReference type="SAM" id="MobiDB-lite"/>
    </source>
</evidence>
<dbReference type="InterPro" id="IPR036890">
    <property type="entry name" value="HATPase_C_sf"/>
</dbReference>
<dbReference type="CDD" id="cd00130">
    <property type="entry name" value="PAS"/>
    <property type="match status" value="1"/>
</dbReference>
<dbReference type="PANTHER" id="PTHR24421:SF58">
    <property type="entry name" value="SIGNAL TRANSDUCTION HISTIDINE-PROTEIN KINASE_PHOSPHATASE UHPB"/>
    <property type="match status" value="1"/>
</dbReference>
<dbReference type="InterPro" id="IPR011006">
    <property type="entry name" value="CheY-like_superfamily"/>
</dbReference>
<dbReference type="PROSITE" id="PS50113">
    <property type="entry name" value="PAC"/>
    <property type="match status" value="2"/>
</dbReference>
<dbReference type="SUPFAM" id="SSF52172">
    <property type="entry name" value="CheY-like"/>
    <property type="match status" value="1"/>
</dbReference>
<dbReference type="InterPro" id="IPR001610">
    <property type="entry name" value="PAC"/>
</dbReference>
<dbReference type="PANTHER" id="PTHR24421">
    <property type="entry name" value="NITRATE/NITRITE SENSOR PROTEIN NARX-RELATED"/>
    <property type="match status" value="1"/>
</dbReference>